<keyword evidence="1" id="KW-0479">Metal-binding</keyword>
<evidence type="ECO:0000313" key="3">
    <source>
        <dbReference type="Proteomes" id="UP000028781"/>
    </source>
</evidence>
<dbReference type="InterPro" id="IPR029014">
    <property type="entry name" value="NiFe-Hase_large"/>
</dbReference>
<sequence length="298" mass="33520">MKIRGFESSMMGRDIDFIPPAMARLCCLNEISHALAGVMAVEKAYNITVPNEGQHLREIARLGEIVEVDAIKLDEFIDTDKLADIGNKIKSILGKKGKYLSVGGILENISDKRKEKLLNLAKEGLNLVNKEFIKLVDERKKKIPLPDVKLIDAYSFDVNKVETNGLPKTALYDGKVVYSGALARMYKEGLINSKNLWDVLSSRMIEIEFSLNKIIVLLNKLKLTQPYMEPIIKDGKAVGEVVIEGGEGIIYHKVELLGREILDYTILTSENFNKAVLDSVDNDEAKRIIQLCERCYYL</sequence>
<evidence type="ECO:0000313" key="2">
    <source>
        <dbReference type="EMBL" id="AIJ05996.1"/>
    </source>
</evidence>
<dbReference type="GeneID" id="24891765"/>
<dbReference type="GO" id="GO:0016151">
    <property type="term" value="F:nickel cation binding"/>
    <property type="evidence" value="ECO:0007669"/>
    <property type="project" value="InterPro"/>
</dbReference>
<dbReference type="AlphaFoldDB" id="A0A076LCS7"/>
<feature type="binding site" evidence="1">
    <location>
        <position position="7"/>
    </location>
    <ligand>
        <name>Mg(2+)</name>
        <dbReference type="ChEBI" id="CHEBI:18420"/>
    </ligand>
</feature>
<name>A0A076LCS7_9EURY</name>
<dbReference type="OrthoDB" id="65136at2157"/>
<dbReference type="Pfam" id="PF00374">
    <property type="entry name" value="NiFeSe_Hases"/>
    <property type="match status" value="1"/>
</dbReference>
<dbReference type="PANTHER" id="PTHR43600">
    <property type="entry name" value="COENZYME F420 HYDROGENASE, SUBUNIT ALPHA"/>
    <property type="match status" value="1"/>
</dbReference>
<comment type="cofactor">
    <cofactor evidence="1">
        <name>Ni(2+)</name>
        <dbReference type="ChEBI" id="CHEBI:49786"/>
    </cofactor>
</comment>
<dbReference type="KEGG" id="mjh:JH146_1154"/>
<dbReference type="Proteomes" id="UP000028781">
    <property type="component" value="Chromosome"/>
</dbReference>
<dbReference type="PANTHER" id="PTHR43600:SF1">
    <property type="entry name" value="COENZYME F420 HYDROGENASE SUBUNIT ALPHA"/>
    <property type="match status" value="1"/>
</dbReference>
<dbReference type="STRING" id="1301915.JH146_1154"/>
<dbReference type="EMBL" id="CP009149">
    <property type="protein sequence ID" value="AIJ05996.1"/>
    <property type="molecule type" value="Genomic_DNA"/>
</dbReference>
<evidence type="ECO:0000256" key="1">
    <source>
        <dbReference type="PIRSR" id="PIRSR601501-1"/>
    </source>
</evidence>
<dbReference type="HOGENOM" id="CLU_932593_0_0_2"/>
<keyword evidence="1" id="KW-0533">Nickel</keyword>
<protein>
    <submittedName>
        <fullName evidence="2">Coenzyme F420-reducing hydrogenase, alpha subunit</fullName>
    </submittedName>
</protein>
<gene>
    <name evidence="2" type="ORF">JH146_1154</name>
</gene>
<dbReference type="InterPro" id="IPR001501">
    <property type="entry name" value="Ni-dep_hyd_lsu"/>
</dbReference>
<dbReference type="RefSeq" id="WP_048202123.1">
    <property type="nucleotide sequence ID" value="NZ_CP009149.1"/>
</dbReference>
<organism evidence="2 3">
    <name type="scientific">Methanocaldococcus bathoardescens</name>
    <dbReference type="NCBI Taxonomy" id="1301915"/>
    <lineage>
        <taxon>Archaea</taxon>
        <taxon>Methanobacteriati</taxon>
        <taxon>Methanobacteriota</taxon>
        <taxon>Methanomada group</taxon>
        <taxon>Methanococci</taxon>
        <taxon>Methanococcales</taxon>
        <taxon>Methanocaldococcaceae</taxon>
        <taxon>Methanocaldococcus</taxon>
    </lineage>
</organism>
<dbReference type="Gene3D" id="1.10.645.10">
    <property type="entry name" value="Cytochrome-c3 Hydrogenase, chain B"/>
    <property type="match status" value="1"/>
</dbReference>
<dbReference type="SUPFAM" id="SSF56762">
    <property type="entry name" value="HydB/Nqo4-like"/>
    <property type="match status" value="1"/>
</dbReference>
<keyword evidence="3" id="KW-1185">Reference proteome</keyword>
<proteinExistence type="predicted"/>
<reference evidence="2 3" key="1">
    <citation type="journal article" date="2015" name="Int. J. Syst. Evol. Microbiol.">
        <title>M ethanocaldococcus bathoardescens sp. nov., a hyperthermophilic methanogen isolated from a volcanically active deep-sea hydrothermal vent.</title>
        <authorList>
            <person name="Stewart L.C."/>
            <person name="Jung J.H."/>
            <person name="Kim Y.T."/>
            <person name="Kwon S.W."/>
            <person name="Park C.S."/>
            <person name="Holden J.F."/>
        </authorList>
    </citation>
    <scope>NUCLEOTIDE SEQUENCE [LARGE SCALE GENOMIC DNA]</scope>
    <source>
        <strain evidence="2 3">JH146</strain>
    </source>
</reference>
<feature type="binding site" evidence="1">
    <location>
        <position position="26"/>
    </location>
    <ligand>
        <name>Ni(2+)</name>
        <dbReference type="ChEBI" id="CHEBI:49786"/>
    </ligand>
</feature>
<keyword evidence="1" id="KW-0460">Magnesium</keyword>
<accession>A0A076LCS7</accession>